<feature type="transmembrane region" description="Helical" evidence="5">
    <location>
        <begin position="91"/>
        <end position="112"/>
    </location>
</feature>
<evidence type="ECO:0000256" key="4">
    <source>
        <dbReference type="ARBA" id="ARBA00023136"/>
    </source>
</evidence>
<feature type="transmembrane region" description="Helical" evidence="5">
    <location>
        <begin position="423"/>
        <end position="446"/>
    </location>
</feature>
<dbReference type="GO" id="GO:0016020">
    <property type="term" value="C:membrane"/>
    <property type="evidence" value="ECO:0007669"/>
    <property type="project" value="UniProtKB-SubCell"/>
</dbReference>
<evidence type="ECO:0008006" key="8">
    <source>
        <dbReference type="Google" id="ProtNLM"/>
    </source>
</evidence>
<dbReference type="EMBL" id="CM026433">
    <property type="protein sequence ID" value="KAG0555100.1"/>
    <property type="molecule type" value="Genomic_DNA"/>
</dbReference>
<evidence type="ECO:0000256" key="3">
    <source>
        <dbReference type="ARBA" id="ARBA00022989"/>
    </source>
</evidence>
<feature type="transmembrane region" description="Helical" evidence="5">
    <location>
        <begin position="124"/>
        <end position="149"/>
    </location>
</feature>
<gene>
    <name evidence="6" type="ORF">KC19_12G144000</name>
</gene>
<dbReference type="InterPro" id="IPR006876">
    <property type="entry name" value="LMBR1-like_membr_prot"/>
</dbReference>
<sequence>MSSDYSVALVVIVVIMCFVVFVFNTYLLINYQHPDDYNQAYIPKGIVIFGLSIAQISILMLPADVANRNACKNSVYLDACNYTLPMKQLWYAVYIIDAVFLFFICPFAFFYYEADEETPTRKRLLNSFLWVLVLAVVLGLVIGICYALVGYSDFTVRRLESVSIPFTTDFSTLTLTAPCLPTTVLVSSTSQQLCASYLSGGGTSTNWTMRISFPEYVIAVTTIVGSVLFVIFGGVGVACLPMGLINSFIHRPKTTITLAQYTKEATQLAKRGKEIKEIVLGLQREERAGSKGSKWKKNFLKIQQELVFLEQDEQALTEVFPQGEKADASWALTVLSYLACLFFGLVGMVVSVMWLVHIIIFMLCDPPEDPFLNQIFIELDNAWGLLGTVAFGFFCLYLLLAVISGEMQIGMNFLFFRVHPMKWGATMMNSFLFNVGLIIASSISLIQFCAKAFSLYADATAVQEIFGGTIESLRGIKYLFRYNIFQIGFVCFAFMTILYYIFFGWRRVVDKKKALKFATLK</sequence>
<evidence type="ECO:0000256" key="1">
    <source>
        <dbReference type="ARBA" id="ARBA00004141"/>
    </source>
</evidence>
<feature type="transmembrane region" description="Helical" evidence="5">
    <location>
        <begin position="334"/>
        <end position="363"/>
    </location>
</feature>
<feature type="transmembrane region" description="Helical" evidence="5">
    <location>
        <begin position="484"/>
        <end position="503"/>
    </location>
</feature>
<protein>
    <recommendedName>
        <fullName evidence="8">LIMR family protein</fullName>
    </recommendedName>
</protein>
<feature type="transmembrane region" description="Helical" evidence="5">
    <location>
        <begin position="6"/>
        <end position="29"/>
    </location>
</feature>
<keyword evidence="2 5" id="KW-0812">Transmembrane</keyword>
<evidence type="ECO:0000313" key="6">
    <source>
        <dbReference type="EMBL" id="KAG0555100.1"/>
    </source>
</evidence>
<accession>A0A8T0G7U6</accession>
<evidence type="ECO:0000256" key="5">
    <source>
        <dbReference type="SAM" id="Phobius"/>
    </source>
</evidence>
<name>A0A8T0G7U6_CERPU</name>
<feature type="transmembrane region" description="Helical" evidence="5">
    <location>
        <begin position="383"/>
        <end position="403"/>
    </location>
</feature>
<evidence type="ECO:0000313" key="7">
    <source>
        <dbReference type="Proteomes" id="UP000822688"/>
    </source>
</evidence>
<comment type="caution">
    <text evidence="6">The sequence shown here is derived from an EMBL/GenBank/DDBJ whole genome shotgun (WGS) entry which is preliminary data.</text>
</comment>
<feature type="transmembrane region" description="Helical" evidence="5">
    <location>
        <begin position="41"/>
        <end position="61"/>
    </location>
</feature>
<dbReference type="AlphaFoldDB" id="A0A8T0G7U6"/>
<reference evidence="6" key="1">
    <citation type="submission" date="2020-06" db="EMBL/GenBank/DDBJ databases">
        <title>WGS assembly of Ceratodon purpureus strain R40.</title>
        <authorList>
            <person name="Carey S.B."/>
            <person name="Jenkins J."/>
            <person name="Shu S."/>
            <person name="Lovell J.T."/>
            <person name="Sreedasyam A."/>
            <person name="Maumus F."/>
            <person name="Tiley G.P."/>
            <person name="Fernandez-Pozo N."/>
            <person name="Barry K."/>
            <person name="Chen C."/>
            <person name="Wang M."/>
            <person name="Lipzen A."/>
            <person name="Daum C."/>
            <person name="Saski C.A."/>
            <person name="Payton A.C."/>
            <person name="Mcbreen J.C."/>
            <person name="Conrad R.E."/>
            <person name="Kollar L.M."/>
            <person name="Olsson S."/>
            <person name="Huttunen S."/>
            <person name="Landis J.B."/>
            <person name="Wickett N.J."/>
            <person name="Johnson M.G."/>
            <person name="Rensing S.A."/>
            <person name="Grimwood J."/>
            <person name="Schmutz J."/>
            <person name="Mcdaniel S.F."/>
        </authorList>
    </citation>
    <scope>NUCLEOTIDE SEQUENCE</scope>
    <source>
        <strain evidence="6">R40</strain>
    </source>
</reference>
<dbReference type="Proteomes" id="UP000822688">
    <property type="component" value="Chromosome 12"/>
</dbReference>
<dbReference type="PANTHER" id="PTHR31652:SF0">
    <property type="entry name" value="LIMR FAMILY PROTEIN DDB_G0283707-RELATED"/>
    <property type="match status" value="1"/>
</dbReference>
<evidence type="ECO:0000256" key="2">
    <source>
        <dbReference type="ARBA" id="ARBA00022692"/>
    </source>
</evidence>
<feature type="transmembrane region" description="Helical" evidence="5">
    <location>
        <begin position="216"/>
        <end position="245"/>
    </location>
</feature>
<keyword evidence="7" id="KW-1185">Reference proteome</keyword>
<proteinExistence type="predicted"/>
<organism evidence="6 7">
    <name type="scientific">Ceratodon purpureus</name>
    <name type="common">Fire moss</name>
    <name type="synonym">Dicranum purpureum</name>
    <dbReference type="NCBI Taxonomy" id="3225"/>
    <lineage>
        <taxon>Eukaryota</taxon>
        <taxon>Viridiplantae</taxon>
        <taxon>Streptophyta</taxon>
        <taxon>Embryophyta</taxon>
        <taxon>Bryophyta</taxon>
        <taxon>Bryophytina</taxon>
        <taxon>Bryopsida</taxon>
        <taxon>Dicranidae</taxon>
        <taxon>Pseudoditrichales</taxon>
        <taxon>Ditrichaceae</taxon>
        <taxon>Ceratodon</taxon>
    </lineage>
</organism>
<keyword evidence="3 5" id="KW-1133">Transmembrane helix</keyword>
<comment type="subcellular location">
    <subcellularLocation>
        <location evidence="1">Membrane</location>
        <topology evidence="1">Multi-pass membrane protein</topology>
    </subcellularLocation>
</comment>
<dbReference type="Pfam" id="PF04791">
    <property type="entry name" value="LMBR1"/>
    <property type="match status" value="2"/>
</dbReference>
<dbReference type="PANTHER" id="PTHR31652">
    <property type="entry name" value="LIMR FAMILY PROTEIN DDB_G0283707-RELATED"/>
    <property type="match status" value="1"/>
</dbReference>
<keyword evidence="4 5" id="KW-0472">Membrane</keyword>